<keyword evidence="1" id="KW-0805">Transcription regulation</keyword>
<feature type="domain" description="HTH gntR-type" evidence="4">
    <location>
        <begin position="14"/>
        <end position="81"/>
    </location>
</feature>
<dbReference type="Proteomes" id="UP000244060">
    <property type="component" value="Unassembled WGS sequence"/>
</dbReference>
<dbReference type="OrthoDB" id="9815654at2"/>
<name>A0A2T5K682_9RHOB</name>
<evidence type="ECO:0000256" key="2">
    <source>
        <dbReference type="ARBA" id="ARBA00023125"/>
    </source>
</evidence>
<keyword evidence="2" id="KW-0238">DNA-binding</keyword>
<keyword evidence="6" id="KW-1185">Reference proteome</keyword>
<dbReference type="PROSITE" id="PS50949">
    <property type="entry name" value="HTH_GNTR"/>
    <property type="match status" value="1"/>
</dbReference>
<dbReference type="PANTHER" id="PTHR43537">
    <property type="entry name" value="TRANSCRIPTIONAL REGULATOR, GNTR FAMILY"/>
    <property type="match status" value="1"/>
</dbReference>
<dbReference type="EMBL" id="QAOT01000010">
    <property type="protein sequence ID" value="PTR17933.1"/>
    <property type="molecule type" value="Genomic_DNA"/>
</dbReference>
<dbReference type="InterPro" id="IPR036388">
    <property type="entry name" value="WH-like_DNA-bd_sf"/>
</dbReference>
<dbReference type="Pfam" id="PF00392">
    <property type="entry name" value="GntR"/>
    <property type="match status" value="1"/>
</dbReference>
<dbReference type="Pfam" id="PF07729">
    <property type="entry name" value="FCD"/>
    <property type="match status" value="1"/>
</dbReference>
<protein>
    <submittedName>
        <fullName evidence="5">GntR family transcriptional regulator</fullName>
    </submittedName>
</protein>
<evidence type="ECO:0000313" key="5">
    <source>
        <dbReference type="EMBL" id="PTR17933.1"/>
    </source>
</evidence>
<dbReference type="RefSeq" id="WP_011910777.1">
    <property type="nucleotide sequence ID" value="NZ_CP089966.1"/>
</dbReference>
<comment type="caution">
    <text evidence="5">The sequence shown here is derived from an EMBL/GenBank/DDBJ whole genome shotgun (WGS) entry which is preliminary data.</text>
</comment>
<dbReference type="GO" id="GO:0003700">
    <property type="term" value="F:DNA-binding transcription factor activity"/>
    <property type="evidence" value="ECO:0007669"/>
    <property type="project" value="InterPro"/>
</dbReference>
<dbReference type="SUPFAM" id="SSF46785">
    <property type="entry name" value="Winged helix' DNA-binding domain"/>
    <property type="match status" value="1"/>
</dbReference>
<proteinExistence type="predicted"/>
<dbReference type="SMART" id="SM00895">
    <property type="entry name" value="FCD"/>
    <property type="match status" value="1"/>
</dbReference>
<dbReference type="InterPro" id="IPR011711">
    <property type="entry name" value="GntR_C"/>
</dbReference>
<dbReference type="CDD" id="cd07377">
    <property type="entry name" value="WHTH_GntR"/>
    <property type="match status" value="1"/>
</dbReference>
<organism evidence="5 6">
    <name type="scientific">Cereibacter azotoformans</name>
    <dbReference type="NCBI Taxonomy" id="43057"/>
    <lineage>
        <taxon>Bacteria</taxon>
        <taxon>Pseudomonadati</taxon>
        <taxon>Pseudomonadota</taxon>
        <taxon>Alphaproteobacteria</taxon>
        <taxon>Rhodobacterales</taxon>
        <taxon>Paracoccaceae</taxon>
        <taxon>Cereibacter</taxon>
    </lineage>
</organism>
<dbReference type="InterPro" id="IPR036390">
    <property type="entry name" value="WH_DNA-bd_sf"/>
</dbReference>
<dbReference type="InterPro" id="IPR000524">
    <property type="entry name" value="Tscrpt_reg_HTH_GntR"/>
</dbReference>
<dbReference type="SUPFAM" id="SSF48008">
    <property type="entry name" value="GntR ligand-binding domain-like"/>
    <property type="match status" value="1"/>
</dbReference>
<reference evidence="5 6" key="1">
    <citation type="submission" date="2018-04" db="EMBL/GenBank/DDBJ databases">
        <title>Genomic Encyclopedia of Type Strains, Phase III (KMG-III): the genomes of soil and plant-associated and newly described type strains.</title>
        <authorList>
            <person name="Whitman W."/>
        </authorList>
    </citation>
    <scope>NUCLEOTIDE SEQUENCE [LARGE SCALE GENOMIC DNA]</scope>
    <source>
        <strain evidence="5 6">KA25</strain>
    </source>
</reference>
<evidence type="ECO:0000256" key="1">
    <source>
        <dbReference type="ARBA" id="ARBA00023015"/>
    </source>
</evidence>
<dbReference type="PANTHER" id="PTHR43537:SF39">
    <property type="entry name" value="HTH-TYPE TRANSCRIPTIONAL REGULATOR MCBR"/>
    <property type="match status" value="1"/>
</dbReference>
<gene>
    <name evidence="5" type="ORF">C8J28_11057</name>
</gene>
<accession>A0A2T5K682</accession>
<dbReference type="InterPro" id="IPR008920">
    <property type="entry name" value="TF_FadR/GntR_C"/>
</dbReference>
<sequence>MSELHIQRLPAQAPSLTGQVYDAICRMLLDSTLKPDSRTSIRELADELGVSTMPVREAVGRLVAQGALSVRKNRAVEVPRMTEDEFRELTRTRLLLECEAARLAVERMVPDEVAGIRALHAQFRDEMGSGNRSAALMTNRLLHFALYDAARSPTMRQMIGMAWLRAGPLISLDIGARTGGSRAEHSIVAHGQLVAALESRDAEAAAEAIRSDIAVAAATILDQRAYFHRKETRDGSGA</sequence>
<dbReference type="Gene3D" id="1.20.120.530">
    <property type="entry name" value="GntR ligand-binding domain-like"/>
    <property type="match status" value="1"/>
</dbReference>
<evidence type="ECO:0000259" key="4">
    <source>
        <dbReference type="PROSITE" id="PS50949"/>
    </source>
</evidence>
<dbReference type="GO" id="GO:0003677">
    <property type="term" value="F:DNA binding"/>
    <property type="evidence" value="ECO:0007669"/>
    <property type="project" value="UniProtKB-KW"/>
</dbReference>
<dbReference type="SMART" id="SM00345">
    <property type="entry name" value="HTH_GNTR"/>
    <property type="match status" value="1"/>
</dbReference>
<evidence type="ECO:0000313" key="6">
    <source>
        <dbReference type="Proteomes" id="UP000244060"/>
    </source>
</evidence>
<keyword evidence="3" id="KW-0804">Transcription</keyword>
<evidence type="ECO:0000256" key="3">
    <source>
        <dbReference type="ARBA" id="ARBA00023163"/>
    </source>
</evidence>
<dbReference type="AlphaFoldDB" id="A0A2T5K682"/>
<dbReference type="Gene3D" id="1.10.10.10">
    <property type="entry name" value="Winged helix-like DNA-binding domain superfamily/Winged helix DNA-binding domain"/>
    <property type="match status" value="1"/>
</dbReference>